<gene>
    <name evidence="1" type="ORF">HERI1096_LOCUS11221</name>
</gene>
<organism evidence="1">
    <name type="scientific">Haptolina ericina</name>
    <dbReference type="NCBI Taxonomy" id="156174"/>
    <lineage>
        <taxon>Eukaryota</taxon>
        <taxon>Haptista</taxon>
        <taxon>Haptophyta</taxon>
        <taxon>Prymnesiophyceae</taxon>
        <taxon>Prymnesiales</taxon>
        <taxon>Prymnesiaceae</taxon>
        <taxon>Haptolina</taxon>
    </lineage>
</organism>
<dbReference type="AlphaFoldDB" id="A0A7S3ARJ0"/>
<sequence>MYSLPSNCTLKHPHPDCLDTSEMGEECVWKVRTLGRFITLDCVRQQGCNEGSCPPSKLSDAFSSCTDVCSDGRTPTFQPSKCTECLKQGRSWAPTFWAQGASGWSCLQQDQPPASSYIGHASAECTCNAMPLSPRNAVVGDATPDVNVSRGPA</sequence>
<dbReference type="EMBL" id="HBHX01020127">
    <property type="protein sequence ID" value="CAE0110561.1"/>
    <property type="molecule type" value="Transcribed_RNA"/>
</dbReference>
<evidence type="ECO:0000313" key="1">
    <source>
        <dbReference type="EMBL" id="CAE0110561.1"/>
    </source>
</evidence>
<accession>A0A7S3ARJ0</accession>
<protein>
    <submittedName>
        <fullName evidence="1">Uncharacterized protein</fullName>
    </submittedName>
</protein>
<reference evidence="1" key="1">
    <citation type="submission" date="2021-01" db="EMBL/GenBank/DDBJ databases">
        <authorList>
            <person name="Corre E."/>
            <person name="Pelletier E."/>
            <person name="Niang G."/>
            <person name="Scheremetjew M."/>
            <person name="Finn R."/>
            <person name="Kale V."/>
            <person name="Holt S."/>
            <person name="Cochrane G."/>
            <person name="Meng A."/>
            <person name="Brown T."/>
            <person name="Cohen L."/>
        </authorList>
    </citation>
    <scope>NUCLEOTIDE SEQUENCE</scope>
    <source>
        <strain evidence="1">CCMP281</strain>
    </source>
</reference>
<proteinExistence type="predicted"/>
<name>A0A7S3ARJ0_9EUKA</name>